<evidence type="ECO:0000313" key="13">
    <source>
        <dbReference type="Proteomes" id="UP001153076"/>
    </source>
</evidence>
<dbReference type="GO" id="GO:0005886">
    <property type="term" value="C:plasma membrane"/>
    <property type="evidence" value="ECO:0007669"/>
    <property type="project" value="UniProtKB-SubCell"/>
</dbReference>
<evidence type="ECO:0000256" key="1">
    <source>
        <dbReference type="ARBA" id="ARBA00004162"/>
    </source>
</evidence>
<dbReference type="AlphaFoldDB" id="A0A9Q1QDH7"/>
<evidence type="ECO:0000256" key="6">
    <source>
        <dbReference type="ARBA" id="ARBA00022989"/>
    </source>
</evidence>
<dbReference type="PANTHER" id="PTHR32219:SF2">
    <property type="entry name" value="PROTON PUMP-INTERACTOR 1"/>
    <property type="match status" value="1"/>
</dbReference>
<proteinExistence type="inferred from homology"/>
<dbReference type="OrthoDB" id="2195113at2759"/>
<evidence type="ECO:0000256" key="4">
    <source>
        <dbReference type="ARBA" id="ARBA00022692"/>
    </source>
</evidence>
<dbReference type="InterPro" id="IPR055282">
    <property type="entry name" value="PPI1-4"/>
</dbReference>
<protein>
    <submittedName>
        <fullName evidence="12">Uncharacterized protein</fullName>
    </submittedName>
</protein>
<keyword evidence="3" id="KW-1003">Cell membrane</keyword>
<name>A0A9Q1QDH7_9CARY</name>
<dbReference type="EMBL" id="JAKOGI010000262">
    <property type="protein sequence ID" value="KAJ8438253.1"/>
    <property type="molecule type" value="Genomic_DNA"/>
</dbReference>
<dbReference type="PANTHER" id="PTHR32219">
    <property type="entry name" value="RNA-BINDING PROTEIN YLMH-RELATED"/>
    <property type="match status" value="1"/>
</dbReference>
<dbReference type="GO" id="GO:0005789">
    <property type="term" value="C:endoplasmic reticulum membrane"/>
    <property type="evidence" value="ECO:0007669"/>
    <property type="project" value="UniProtKB-SubCell"/>
</dbReference>
<keyword evidence="7 10" id="KW-0175">Coiled coil</keyword>
<evidence type="ECO:0000256" key="2">
    <source>
        <dbReference type="ARBA" id="ARBA00004389"/>
    </source>
</evidence>
<organism evidence="12 13">
    <name type="scientific">Carnegiea gigantea</name>
    <dbReference type="NCBI Taxonomy" id="171969"/>
    <lineage>
        <taxon>Eukaryota</taxon>
        <taxon>Viridiplantae</taxon>
        <taxon>Streptophyta</taxon>
        <taxon>Embryophyta</taxon>
        <taxon>Tracheophyta</taxon>
        <taxon>Spermatophyta</taxon>
        <taxon>Magnoliopsida</taxon>
        <taxon>eudicotyledons</taxon>
        <taxon>Gunneridae</taxon>
        <taxon>Pentapetalae</taxon>
        <taxon>Caryophyllales</taxon>
        <taxon>Cactineae</taxon>
        <taxon>Cactaceae</taxon>
        <taxon>Cactoideae</taxon>
        <taxon>Echinocereeae</taxon>
        <taxon>Carnegiea</taxon>
    </lineage>
</organism>
<evidence type="ECO:0000256" key="8">
    <source>
        <dbReference type="ARBA" id="ARBA00023136"/>
    </source>
</evidence>
<keyword evidence="4" id="KW-0812">Transmembrane</keyword>
<comment type="similarity">
    <text evidence="9">Belongs to the plant Proton pump-interactor protein family.</text>
</comment>
<reference evidence="12" key="1">
    <citation type="submission" date="2022-04" db="EMBL/GenBank/DDBJ databases">
        <title>Carnegiea gigantea Genome sequencing and assembly v2.</title>
        <authorList>
            <person name="Copetti D."/>
            <person name="Sanderson M.J."/>
            <person name="Burquez A."/>
            <person name="Wojciechowski M.F."/>
        </authorList>
    </citation>
    <scope>NUCLEOTIDE SEQUENCE</scope>
    <source>
        <strain evidence="12">SGP5-SGP5p</strain>
        <tissue evidence="12">Aerial part</tissue>
    </source>
</reference>
<evidence type="ECO:0000256" key="10">
    <source>
        <dbReference type="SAM" id="Coils"/>
    </source>
</evidence>
<evidence type="ECO:0000313" key="12">
    <source>
        <dbReference type="EMBL" id="KAJ8438253.1"/>
    </source>
</evidence>
<keyword evidence="5" id="KW-0256">Endoplasmic reticulum</keyword>
<evidence type="ECO:0000256" key="7">
    <source>
        <dbReference type="ARBA" id="ARBA00023054"/>
    </source>
</evidence>
<keyword evidence="13" id="KW-1185">Reference proteome</keyword>
<gene>
    <name evidence="12" type="ORF">Cgig2_030618</name>
</gene>
<comment type="caution">
    <text evidence="12">The sequence shown here is derived from an EMBL/GenBank/DDBJ whole genome shotgun (WGS) entry which is preliminary data.</text>
</comment>
<evidence type="ECO:0000256" key="9">
    <source>
        <dbReference type="ARBA" id="ARBA00038080"/>
    </source>
</evidence>
<comment type="subcellular location">
    <subcellularLocation>
        <location evidence="1">Cell membrane</location>
        <topology evidence="1">Single-pass membrane protein</topology>
    </subcellularLocation>
    <subcellularLocation>
        <location evidence="2">Endoplasmic reticulum membrane</location>
        <topology evidence="2">Single-pass membrane protein</topology>
    </subcellularLocation>
</comment>
<evidence type="ECO:0000256" key="11">
    <source>
        <dbReference type="SAM" id="MobiDB-lite"/>
    </source>
</evidence>
<dbReference type="Proteomes" id="UP001153076">
    <property type="component" value="Unassembled WGS sequence"/>
</dbReference>
<accession>A0A9Q1QDH7</accession>
<feature type="compositionally biased region" description="Basic and acidic residues" evidence="11">
    <location>
        <begin position="14"/>
        <end position="27"/>
    </location>
</feature>
<keyword evidence="8" id="KW-0472">Membrane</keyword>
<evidence type="ECO:0000256" key="5">
    <source>
        <dbReference type="ARBA" id="ARBA00022824"/>
    </source>
</evidence>
<feature type="coiled-coil region" evidence="10">
    <location>
        <begin position="176"/>
        <end position="231"/>
    </location>
</feature>
<keyword evidence="6" id="KW-1133">Transmembrane helix</keyword>
<feature type="region of interest" description="Disordered" evidence="11">
    <location>
        <begin position="1"/>
        <end position="33"/>
    </location>
</feature>
<sequence length="342" mass="38956">MGVEVASDLPKVNGEAKSELQYNKDGEINGSEPIMLGRHRVTDQEAHVPKDVVEEWPEPQVYEDPYLKAKIEQSDREIQTINRRTSQNIDSLKPQQSERAELVATLKSLDAESSKSWAIINEKRQEMRLSRMLWEACVVLAEDLACAHLKKNLMSYSNLLFKILILTFFLLLGTNLDGIRKQREEIKAKMDQLGQQLGALNIQIDAQQQDLEALNKKRDEAIAIIKDMRQKREEGNTCAYENQAVINTAKELAAKKDVRTLEEFVDAEVERFMSNWNSSKAFRNAYQKIILASLDIQSRDGRMRSPDQKPLITVQAPRPGKLVVPKATPIAHKEDPQIKIPK</sequence>
<evidence type="ECO:0000256" key="3">
    <source>
        <dbReference type="ARBA" id="ARBA00022475"/>
    </source>
</evidence>